<dbReference type="EMBL" id="JACHEO010000021">
    <property type="protein sequence ID" value="MBB5349241.1"/>
    <property type="molecule type" value="Genomic_DNA"/>
</dbReference>
<evidence type="ECO:0000313" key="5">
    <source>
        <dbReference type="Proteomes" id="UP000539642"/>
    </source>
</evidence>
<evidence type="ECO:0000313" key="4">
    <source>
        <dbReference type="EMBL" id="MBB5349241.1"/>
    </source>
</evidence>
<dbReference type="PANTHER" id="PTHR33777:SF1">
    <property type="entry name" value="UPF0045 PROTEIN ECM15"/>
    <property type="match status" value="1"/>
</dbReference>
<feature type="region of interest" description="Disordered" evidence="2">
    <location>
        <begin position="77"/>
        <end position="100"/>
    </location>
</feature>
<evidence type="ECO:0000256" key="2">
    <source>
        <dbReference type="SAM" id="MobiDB-lite"/>
    </source>
</evidence>
<dbReference type="InterPro" id="IPR029756">
    <property type="entry name" value="MTH1187/YkoF-like"/>
</dbReference>
<protein>
    <submittedName>
        <fullName evidence="4">Uncharacterized protein (TIGR00106 family)</fullName>
    </submittedName>
</protein>
<keyword evidence="5" id="KW-1185">Reference proteome</keyword>
<comment type="caution">
    <text evidence="4">The sequence shown here is derived from an EMBL/GenBank/DDBJ whole genome shotgun (WGS) entry which is preliminary data.</text>
</comment>
<dbReference type="Proteomes" id="UP000539642">
    <property type="component" value="Unassembled WGS sequence"/>
</dbReference>
<gene>
    <name evidence="4" type="ORF">HNQ81_002993</name>
</gene>
<dbReference type="PANTHER" id="PTHR33777">
    <property type="entry name" value="UPF0045 PROTEIN ECM15"/>
    <property type="match status" value="1"/>
</dbReference>
<sequence>MRVIMDLCVVPMGVGVSVSAYVAACQEVLAEAGLTFSLHAYGTNIEGEWDEVMAAVRRCHERVHAMGAPRITTTIKLGTRTDRDQGLDDKVESVRRKLQR</sequence>
<dbReference type="Pfam" id="PF01910">
    <property type="entry name" value="Thiamine_BP"/>
    <property type="match status" value="1"/>
</dbReference>
<feature type="compositionally biased region" description="Basic and acidic residues" evidence="2">
    <location>
        <begin position="79"/>
        <end position="100"/>
    </location>
</feature>
<evidence type="ECO:0000259" key="3">
    <source>
        <dbReference type="Pfam" id="PF01910"/>
    </source>
</evidence>
<dbReference type="GO" id="GO:0005829">
    <property type="term" value="C:cytosol"/>
    <property type="evidence" value="ECO:0007669"/>
    <property type="project" value="TreeGrafter"/>
</dbReference>
<dbReference type="Gene3D" id="3.30.70.930">
    <property type="match status" value="1"/>
</dbReference>
<proteinExistence type="inferred from homology"/>
<dbReference type="NCBIfam" id="TIGR00106">
    <property type="entry name" value="MTH1187 family thiamine-binding protein"/>
    <property type="match status" value="1"/>
</dbReference>
<dbReference type="SUPFAM" id="SSF89957">
    <property type="entry name" value="MTH1187/YkoF-like"/>
    <property type="match status" value="1"/>
</dbReference>
<accession>A0A840V8E2</accession>
<feature type="domain" description="Thiamine-binding protein" evidence="3">
    <location>
        <begin position="5"/>
        <end position="95"/>
    </location>
</feature>
<dbReference type="InterPro" id="IPR002767">
    <property type="entry name" value="Thiamine_BP"/>
</dbReference>
<dbReference type="RefSeq" id="WP_183352048.1">
    <property type="nucleotide sequence ID" value="NZ_JACHEO010000021.1"/>
</dbReference>
<reference evidence="4 5" key="1">
    <citation type="submission" date="2020-08" db="EMBL/GenBank/DDBJ databases">
        <title>Genomic Encyclopedia of Type Strains, Phase IV (KMG-IV): sequencing the most valuable type-strain genomes for metagenomic binning, comparative biology and taxonomic classification.</title>
        <authorList>
            <person name="Goeker M."/>
        </authorList>
    </citation>
    <scope>NUCLEOTIDE SEQUENCE [LARGE SCALE GENOMIC DNA]</scope>
    <source>
        <strain evidence="4 5">DSM 28570</strain>
    </source>
</reference>
<name>A0A840V8E2_9BACT</name>
<comment type="similarity">
    <text evidence="1">Belongs to the UPF0045 family.</text>
</comment>
<dbReference type="InterPro" id="IPR051614">
    <property type="entry name" value="UPF0045_domain"/>
</dbReference>
<evidence type="ECO:0000256" key="1">
    <source>
        <dbReference type="ARBA" id="ARBA00010272"/>
    </source>
</evidence>
<dbReference type="AlphaFoldDB" id="A0A840V8E2"/>
<organism evidence="4 5">
    <name type="scientific">Desulfoprunum benzoelyticum</name>
    <dbReference type="NCBI Taxonomy" id="1506996"/>
    <lineage>
        <taxon>Bacteria</taxon>
        <taxon>Pseudomonadati</taxon>
        <taxon>Thermodesulfobacteriota</taxon>
        <taxon>Desulfobulbia</taxon>
        <taxon>Desulfobulbales</taxon>
        <taxon>Desulfobulbaceae</taxon>
        <taxon>Desulfoprunum</taxon>
    </lineage>
</organism>